<evidence type="ECO:0000313" key="1">
    <source>
        <dbReference type="EMBL" id="KAE9541177.1"/>
    </source>
</evidence>
<dbReference type="EMBL" id="VYZN01000013">
    <property type="protein sequence ID" value="KAE9541177.1"/>
    <property type="molecule type" value="Genomic_DNA"/>
</dbReference>
<evidence type="ECO:0000313" key="2">
    <source>
        <dbReference type="Proteomes" id="UP000475862"/>
    </source>
</evidence>
<name>A0A6G0U0H6_APHGL</name>
<dbReference type="OrthoDB" id="10609007at2759"/>
<keyword evidence="2" id="KW-1185">Reference proteome</keyword>
<comment type="caution">
    <text evidence="1">The sequence shown here is derived from an EMBL/GenBank/DDBJ whole genome shotgun (WGS) entry which is preliminary data.</text>
</comment>
<reference evidence="1 2" key="1">
    <citation type="submission" date="2019-08" db="EMBL/GenBank/DDBJ databases">
        <title>The genome of the soybean aphid Biotype 1, its phylome, world population structure and adaptation to the North American continent.</title>
        <authorList>
            <person name="Giordano R."/>
            <person name="Donthu R.K."/>
            <person name="Hernandez A.G."/>
            <person name="Wright C.L."/>
            <person name="Zimin A.V."/>
        </authorList>
    </citation>
    <scope>NUCLEOTIDE SEQUENCE [LARGE SCALE GENOMIC DNA]</scope>
    <source>
        <tissue evidence="1">Whole aphids</tissue>
    </source>
</reference>
<sequence>MFKNKSIRSSIRYLISNNVPVTTILIRINKFLQITTHNKIDEVNGILIASGYRYNTSFYLYDEIDSEQSDECIDFTMMASEKPLKKKQKNRNFYAKPVFDKFHNFILLVDKKILDDQKNLKMSYKVLYEFYHGRLSYSSKKSVTSPNSPNSKVNTPNISDPIYIKYIYCHKAIEITIATSNFAI</sequence>
<proteinExistence type="predicted"/>
<accession>A0A6G0U0H6</accession>
<dbReference type="Proteomes" id="UP000475862">
    <property type="component" value="Unassembled WGS sequence"/>
</dbReference>
<gene>
    <name evidence="1" type="ORF">AGLY_004422</name>
</gene>
<organism evidence="1 2">
    <name type="scientific">Aphis glycines</name>
    <name type="common">Soybean aphid</name>
    <dbReference type="NCBI Taxonomy" id="307491"/>
    <lineage>
        <taxon>Eukaryota</taxon>
        <taxon>Metazoa</taxon>
        <taxon>Ecdysozoa</taxon>
        <taxon>Arthropoda</taxon>
        <taxon>Hexapoda</taxon>
        <taxon>Insecta</taxon>
        <taxon>Pterygota</taxon>
        <taxon>Neoptera</taxon>
        <taxon>Paraneoptera</taxon>
        <taxon>Hemiptera</taxon>
        <taxon>Sternorrhyncha</taxon>
        <taxon>Aphidomorpha</taxon>
        <taxon>Aphidoidea</taxon>
        <taxon>Aphididae</taxon>
        <taxon>Aphidini</taxon>
        <taxon>Aphis</taxon>
        <taxon>Aphis</taxon>
    </lineage>
</organism>
<dbReference type="AlphaFoldDB" id="A0A6G0U0H6"/>
<protein>
    <submittedName>
        <fullName evidence="1">Uncharacterized protein</fullName>
    </submittedName>
</protein>